<dbReference type="AlphaFoldDB" id="A0A3M0CEE3"/>
<evidence type="ECO:0000313" key="2">
    <source>
        <dbReference type="Proteomes" id="UP000271227"/>
    </source>
</evidence>
<protein>
    <submittedName>
        <fullName evidence="1">Uncharacterized protein</fullName>
    </submittedName>
</protein>
<keyword evidence="2" id="KW-1185">Reference proteome</keyword>
<name>A0A3M0CEE3_9PROT</name>
<gene>
    <name evidence="1" type="ORF">BXY39_2287</name>
</gene>
<organism evidence="1 2">
    <name type="scientific">Eilatimonas milleporae</name>
    <dbReference type="NCBI Taxonomy" id="911205"/>
    <lineage>
        <taxon>Bacteria</taxon>
        <taxon>Pseudomonadati</taxon>
        <taxon>Pseudomonadota</taxon>
        <taxon>Alphaproteobacteria</taxon>
        <taxon>Kordiimonadales</taxon>
        <taxon>Kordiimonadaceae</taxon>
        <taxon>Eilatimonas</taxon>
    </lineage>
</organism>
<reference evidence="1 2" key="1">
    <citation type="submission" date="2018-10" db="EMBL/GenBank/DDBJ databases">
        <title>Genomic Encyclopedia of Archaeal and Bacterial Type Strains, Phase II (KMG-II): from individual species to whole genera.</title>
        <authorList>
            <person name="Goeker M."/>
        </authorList>
    </citation>
    <scope>NUCLEOTIDE SEQUENCE [LARGE SCALE GENOMIC DNA]</scope>
    <source>
        <strain evidence="1 2">DSM 25217</strain>
    </source>
</reference>
<dbReference type="InParanoid" id="A0A3M0CEE3"/>
<dbReference type="RefSeq" id="WP_121938926.1">
    <property type="nucleotide sequence ID" value="NZ_REFR01000011.1"/>
</dbReference>
<accession>A0A3M0CEE3</accession>
<dbReference type="EMBL" id="REFR01000011">
    <property type="protein sequence ID" value="RMB08191.1"/>
    <property type="molecule type" value="Genomic_DNA"/>
</dbReference>
<sequence length="60" mass="6664">MGRVLRRPALRSVAFLAVLARLSGQLPMLFMMSGVLSLNVSPQKSVKFLNGRRERCFEAG</sequence>
<dbReference type="Proteomes" id="UP000271227">
    <property type="component" value="Unassembled WGS sequence"/>
</dbReference>
<comment type="caution">
    <text evidence="1">The sequence shown here is derived from an EMBL/GenBank/DDBJ whole genome shotgun (WGS) entry which is preliminary data.</text>
</comment>
<proteinExistence type="predicted"/>
<evidence type="ECO:0000313" key="1">
    <source>
        <dbReference type="EMBL" id="RMB08191.1"/>
    </source>
</evidence>